<evidence type="ECO:0000256" key="9">
    <source>
        <dbReference type="ARBA" id="ARBA00023180"/>
    </source>
</evidence>
<dbReference type="InterPro" id="IPR005331">
    <property type="entry name" value="Sulfotransferase"/>
</dbReference>
<keyword evidence="6" id="KW-1133">Transmembrane helix</keyword>
<comment type="subcellular location">
    <subcellularLocation>
        <location evidence="1 11">Golgi apparatus membrane</location>
        <topology evidence="1 11">Single-pass type II membrane protein</topology>
    </subcellularLocation>
</comment>
<evidence type="ECO:0000256" key="3">
    <source>
        <dbReference type="ARBA" id="ARBA00022679"/>
    </source>
</evidence>
<keyword evidence="5 11" id="KW-0735">Signal-anchor</keyword>
<keyword evidence="13" id="KW-1185">Reference proteome</keyword>
<evidence type="ECO:0000256" key="6">
    <source>
        <dbReference type="ARBA" id="ARBA00022989"/>
    </source>
</evidence>
<dbReference type="Proteomes" id="UP001178461">
    <property type="component" value="Chromosome 6"/>
</dbReference>
<evidence type="ECO:0000256" key="5">
    <source>
        <dbReference type="ARBA" id="ARBA00022968"/>
    </source>
</evidence>
<evidence type="ECO:0000256" key="11">
    <source>
        <dbReference type="RuleBase" id="RU364020"/>
    </source>
</evidence>
<dbReference type="GO" id="GO:0000139">
    <property type="term" value="C:Golgi membrane"/>
    <property type="evidence" value="ECO:0007669"/>
    <property type="project" value="UniProtKB-SubCell"/>
</dbReference>
<gene>
    <name evidence="12" type="ORF">PODLI_1B028226</name>
</gene>
<sequence length="83" mass="9418">MHLACGSSRQQRMALKHLLVNDKHCFLYCYVSKVACSNWKHILKVLGGTLGNVNAKHKLSHHIGLETELMGDVAQVQTRQHHF</sequence>
<dbReference type="AlphaFoldDB" id="A0AA35KD98"/>
<comment type="similarity">
    <text evidence="2 11">Belongs to the sulfotransferase 2 family.</text>
</comment>
<evidence type="ECO:0000313" key="13">
    <source>
        <dbReference type="Proteomes" id="UP001178461"/>
    </source>
</evidence>
<protein>
    <recommendedName>
        <fullName evidence="11">Carbohydrate sulfotransferase</fullName>
        <ecNumber evidence="11">2.8.2.-</ecNumber>
    </recommendedName>
</protein>
<name>A0AA35KD98_9SAUR</name>
<dbReference type="Pfam" id="PF03567">
    <property type="entry name" value="Sulfotransfer_2"/>
    <property type="match status" value="1"/>
</dbReference>
<dbReference type="PANTHER" id="PTHR12137:SF33">
    <property type="entry name" value="CARBOHYDRATE SULFOTRANSFERASE 14"/>
    <property type="match status" value="1"/>
</dbReference>
<reference evidence="12" key="1">
    <citation type="submission" date="2022-12" db="EMBL/GenBank/DDBJ databases">
        <authorList>
            <person name="Alioto T."/>
            <person name="Alioto T."/>
            <person name="Gomez Garrido J."/>
        </authorList>
    </citation>
    <scope>NUCLEOTIDE SEQUENCE</scope>
</reference>
<accession>A0AA35KD98</accession>
<keyword evidence="8" id="KW-0472">Membrane</keyword>
<keyword evidence="9 11" id="KW-0325">Glycoprotein</keyword>
<dbReference type="GO" id="GO:0016051">
    <property type="term" value="P:carbohydrate biosynthetic process"/>
    <property type="evidence" value="ECO:0007669"/>
    <property type="project" value="InterPro"/>
</dbReference>
<evidence type="ECO:0000256" key="4">
    <source>
        <dbReference type="ARBA" id="ARBA00022692"/>
    </source>
</evidence>
<keyword evidence="7 11" id="KW-0333">Golgi apparatus</keyword>
<evidence type="ECO:0000256" key="1">
    <source>
        <dbReference type="ARBA" id="ARBA00004323"/>
    </source>
</evidence>
<dbReference type="GO" id="GO:0008146">
    <property type="term" value="F:sulfotransferase activity"/>
    <property type="evidence" value="ECO:0007669"/>
    <property type="project" value="InterPro"/>
</dbReference>
<evidence type="ECO:0000256" key="2">
    <source>
        <dbReference type="ARBA" id="ARBA00006339"/>
    </source>
</evidence>
<evidence type="ECO:0000256" key="10">
    <source>
        <dbReference type="ARBA" id="ARBA00023277"/>
    </source>
</evidence>
<proteinExistence type="inferred from homology"/>
<dbReference type="GO" id="GO:0050655">
    <property type="term" value="P:dermatan sulfate proteoglycan metabolic process"/>
    <property type="evidence" value="ECO:0007669"/>
    <property type="project" value="TreeGrafter"/>
</dbReference>
<keyword evidence="4" id="KW-0812">Transmembrane</keyword>
<organism evidence="12 13">
    <name type="scientific">Podarcis lilfordi</name>
    <name type="common">Lilford's wall lizard</name>
    <dbReference type="NCBI Taxonomy" id="74358"/>
    <lineage>
        <taxon>Eukaryota</taxon>
        <taxon>Metazoa</taxon>
        <taxon>Chordata</taxon>
        <taxon>Craniata</taxon>
        <taxon>Vertebrata</taxon>
        <taxon>Euteleostomi</taxon>
        <taxon>Lepidosauria</taxon>
        <taxon>Squamata</taxon>
        <taxon>Bifurcata</taxon>
        <taxon>Unidentata</taxon>
        <taxon>Episquamata</taxon>
        <taxon>Laterata</taxon>
        <taxon>Lacertibaenia</taxon>
        <taxon>Lacertidae</taxon>
        <taxon>Podarcis</taxon>
    </lineage>
</organism>
<dbReference type="EMBL" id="OX395131">
    <property type="protein sequence ID" value="CAI5776207.1"/>
    <property type="molecule type" value="Genomic_DNA"/>
</dbReference>
<evidence type="ECO:0000313" key="12">
    <source>
        <dbReference type="EMBL" id="CAI5776207.1"/>
    </source>
</evidence>
<dbReference type="PANTHER" id="PTHR12137">
    <property type="entry name" value="CARBOHYDRATE SULFOTRANSFERASE"/>
    <property type="match status" value="1"/>
</dbReference>
<keyword evidence="10 11" id="KW-0119">Carbohydrate metabolism</keyword>
<dbReference type="EC" id="2.8.2.-" evidence="11"/>
<keyword evidence="3 11" id="KW-0808">Transferase</keyword>
<evidence type="ECO:0000256" key="8">
    <source>
        <dbReference type="ARBA" id="ARBA00023136"/>
    </source>
</evidence>
<evidence type="ECO:0000256" key="7">
    <source>
        <dbReference type="ARBA" id="ARBA00023034"/>
    </source>
</evidence>
<dbReference type="InterPro" id="IPR018011">
    <property type="entry name" value="Carb_sulfotrans_8-10"/>
</dbReference>